<evidence type="ECO:0000313" key="3">
    <source>
        <dbReference type="EMBL" id="NKY97678.1"/>
    </source>
</evidence>
<evidence type="ECO:0000259" key="2">
    <source>
        <dbReference type="Pfam" id="PF00561"/>
    </source>
</evidence>
<protein>
    <submittedName>
        <fullName evidence="3">Alpha/beta hydrolase</fullName>
    </submittedName>
</protein>
<sequence>MSDLFPSGFARRTVDAGGVRVNVRVGGDGPPLLLLHGYPQTHLIWHRVAPLLADRFTVVMTDLRGYGDSDKPASDERHAPYAKRAMARDQYLVMRELGFDSFAVAGHDRGGRVGHRLALDHPEAVTALCALDIVPTRYAFEHADAEFALGYHHWFFLAAGDGIPEHLIGQDPDFWVRTRMEARHHGGAPFAPAAVDEYVRCFRDPAAIHASCEDYRAAASIDLEHDRADAGRRLECPVLLLWGRHSFVGRHYDVPGAWSGYARDVRGHALDCDHYVPEEAPGDTARHLRAFLGGGPAT</sequence>
<dbReference type="InterPro" id="IPR029058">
    <property type="entry name" value="AB_hydrolase_fold"/>
</dbReference>
<dbReference type="GO" id="GO:0016787">
    <property type="term" value="F:hydrolase activity"/>
    <property type="evidence" value="ECO:0007669"/>
    <property type="project" value="UniProtKB-KW"/>
</dbReference>
<gene>
    <name evidence="3" type="ORF">HGB44_08330</name>
</gene>
<dbReference type="RefSeq" id="WP_061078424.1">
    <property type="nucleotide sequence ID" value="NZ_JAAXPG010000006.1"/>
</dbReference>
<evidence type="ECO:0000313" key="4">
    <source>
        <dbReference type="Proteomes" id="UP000553209"/>
    </source>
</evidence>
<dbReference type="InterPro" id="IPR000639">
    <property type="entry name" value="Epox_hydrolase-like"/>
</dbReference>
<accession>A0A7X6MDB1</accession>
<keyword evidence="1 3" id="KW-0378">Hydrolase</keyword>
<name>A0A7X6MDB1_9ACTN</name>
<dbReference type="AlphaFoldDB" id="A0A7X6MDB1"/>
<dbReference type="SUPFAM" id="SSF53474">
    <property type="entry name" value="alpha/beta-Hydrolases"/>
    <property type="match status" value="1"/>
</dbReference>
<dbReference type="PANTHER" id="PTHR43329">
    <property type="entry name" value="EPOXIDE HYDROLASE"/>
    <property type="match status" value="1"/>
</dbReference>
<dbReference type="Proteomes" id="UP000553209">
    <property type="component" value="Unassembled WGS sequence"/>
</dbReference>
<dbReference type="EMBL" id="JAAXPG010000006">
    <property type="protein sequence ID" value="NKY97678.1"/>
    <property type="molecule type" value="Genomic_DNA"/>
</dbReference>
<dbReference type="PRINTS" id="PR00412">
    <property type="entry name" value="EPOXHYDRLASE"/>
</dbReference>
<organism evidence="3 4">
    <name type="scientific">Nocardiopsis alborubida</name>
    <dbReference type="NCBI Taxonomy" id="146802"/>
    <lineage>
        <taxon>Bacteria</taxon>
        <taxon>Bacillati</taxon>
        <taxon>Actinomycetota</taxon>
        <taxon>Actinomycetes</taxon>
        <taxon>Streptosporangiales</taxon>
        <taxon>Nocardiopsidaceae</taxon>
        <taxon>Nocardiopsis</taxon>
    </lineage>
</organism>
<feature type="domain" description="AB hydrolase-1" evidence="2">
    <location>
        <begin position="30"/>
        <end position="279"/>
    </location>
</feature>
<dbReference type="InterPro" id="IPR000073">
    <property type="entry name" value="AB_hydrolase_1"/>
</dbReference>
<evidence type="ECO:0000256" key="1">
    <source>
        <dbReference type="ARBA" id="ARBA00022801"/>
    </source>
</evidence>
<dbReference type="Pfam" id="PF00561">
    <property type="entry name" value="Abhydrolase_1"/>
    <property type="match status" value="1"/>
</dbReference>
<keyword evidence="4" id="KW-1185">Reference proteome</keyword>
<reference evidence="3 4" key="1">
    <citation type="submission" date="2020-04" db="EMBL/GenBank/DDBJ databases">
        <title>MicrobeNet Type strains.</title>
        <authorList>
            <person name="Nicholson A.C."/>
        </authorList>
    </citation>
    <scope>NUCLEOTIDE SEQUENCE [LARGE SCALE GENOMIC DNA]</scope>
    <source>
        <strain evidence="3 4">ATCC 23612</strain>
    </source>
</reference>
<proteinExistence type="predicted"/>
<dbReference type="Gene3D" id="3.40.50.1820">
    <property type="entry name" value="alpha/beta hydrolase"/>
    <property type="match status" value="1"/>
</dbReference>
<comment type="caution">
    <text evidence="3">The sequence shown here is derived from an EMBL/GenBank/DDBJ whole genome shotgun (WGS) entry which is preliminary data.</text>
</comment>